<proteinExistence type="predicted"/>
<organism evidence="6 7">
    <name type="scientific">Sphingobacterium multivorum</name>
    <dbReference type="NCBI Taxonomy" id="28454"/>
    <lineage>
        <taxon>Bacteria</taxon>
        <taxon>Pseudomonadati</taxon>
        <taxon>Bacteroidota</taxon>
        <taxon>Sphingobacteriia</taxon>
        <taxon>Sphingobacteriales</taxon>
        <taxon>Sphingobacteriaceae</taxon>
        <taxon>Sphingobacterium</taxon>
    </lineage>
</organism>
<dbReference type="PANTHER" id="PTHR30026">
    <property type="entry name" value="OUTER MEMBRANE PROTEIN TOLC"/>
    <property type="match status" value="1"/>
</dbReference>
<evidence type="ECO:0000256" key="2">
    <source>
        <dbReference type="ARBA" id="ARBA00022452"/>
    </source>
</evidence>
<dbReference type="Gene3D" id="1.20.1600.10">
    <property type="entry name" value="Outer membrane efflux proteins (OEP)"/>
    <property type="match status" value="1"/>
</dbReference>
<dbReference type="EMBL" id="CP068224">
    <property type="protein sequence ID" value="QQT52122.1"/>
    <property type="molecule type" value="Genomic_DNA"/>
</dbReference>
<reference evidence="6 7" key="1">
    <citation type="submission" date="2021-01" db="EMBL/GenBank/DDBJ databases">
        <title>FDA dAtabase for Regulatory Grade micrObial Sequences (FDA-ARGOS): Supporting development and validation of Infectious Disease Dx tests.</title>
        <authorList>
            <person name="Sproer C."/>
            <person name="Gronow S."/>
            <person name="Severitt S."/>
            <person name="Schroder I."/>
            <person name="Tallon L."/>
            <person name="Sadzewicz L."/>
            <person name="Zhao X."/>
            <person name="Boylan J."/>
            <person name="Ott S."/>
            <person name="Bowen H."/>
            <person name="Vavikolanu K."/>
            <person name="Mehta A."/>
            <person name="Aluvathingal J."/>
            <person name="Nadendla S."/>
            <person name="Lowell S."/>
            <person name="Myers T."/>
            <person name="Yan Y."/>
            <person name="Sichtig H."/>
        </authorList>
    </citation>
    <scope>NUCLEOTIDE SEQUENCE [LARGE SCALE GENOMIC DNA]</scope>
    <source>
        <strain evidence="6 7">FDAARGOS_1141</strain>
    </source>
</reference>
<dbReference type="SUPFAM" id="SSF56954">
    <property type="entry name" value="Outer membrane efflux proteins (OEP)"/>
    <property type="match status" value="1"/>
</dbReference>
<keyword evidence="5" id="KW-0998">Cell outer membrane</keyword>
<evidence type="ECO:0000313" key="7">
    <source>
        <dbReference type="Proteomes" id="UP000595498"/>
    </source>
</evidence>
<keyword evidence="4" id="KW-0472">Membrane</keyword>
<gene>
    <name evidence="6" type="ORF">I6I98_17830</name>
</gene>
<dbReference type="PANTHER" id="PTHR30026:SF20">
    <property type="entry name" value="OUTER MEMBRANE PROTEIN TOLC"/>
    <property type="match status" value="1"/>
</dbReference>
<keyword evidence="3" id="KW-0812">Transmembrane</keyword>
<sequence length="423" mass="48013">MAQESWSLRECIDYAIEHNLPVKQQDIKAAIKILDQEMALRERLPSVNGYANGYTTFGHSQDVFGTIRRNDNLNSNIGINGEVTLYQYHYSKNKAKKALSEIEQERIEKEILKRNLSIQVMESYLQVLLNRALVVAQDSAIRFSLQLLDKAEKSTAVGATAVSVVAEAKANLFREKQQYQQFHKEMQQSILKLAQLLNYSDYKNLQLSDSVLENKMISVPISSELSALKEEAYLHNPVFAKFQSQLAGIDLESKLIKSALYPTVKGSAGLGSTYFNAFKASDTRPFFVQSKDNFAQQLAVTVSIPIFNKGKSKRQLRQTELSKQHIQLSLDNERLIQGQILDKLLLELDENRKQYDIAVEASGATEESLTYSLRSFDAGRASIYDINTSKNNLIKAKSEMIRSRYTVIFNQMMLNYQIYGTLN</sequence>
<keyword evidence="2" id="KW-1134">Transmembrane beta strand</keyword>
<protein>
    <submittedName>
        <fullName evidence="6">TolC family protein</fullName>
    </submittedName>
</protein>
<dbReference type="Proteomes" id="UP000595498">
    <property type="component" value="Chromosome"/>
</dbReference>
<evidence type="ECO:0000256" key="3">
    <source>
        <dbReference type="ARBA" id="ARBA00022692"/>
    </source>
</evidence>
<evidence type="ECO:0000256" key="4">
    <source>
        <dbReference type="ARBA" id="ARBA00023136"/>
    </source>
</evidence>
<keyword evidence="7" id="KW-1185">Reference proteome</keyword>
<dbReference type="InterPro" id="IPR051906">
    <property type="entry name" value="TolC-like"/>
</dbReference>
<evidence type="ECO:0000256" key="5">
    <source>
        <dbReference type="ARBA" id="ARBA00023237"/>
    </source>
</evidence>
<accession>A0ABX7CJ94</accession>
<name>A0ABX7CJ94_SPHMU</name>
<evidence type="ECO:0000256" key="1">
    <source>
        <dbReference type="ARBA" id="ARBA00004442"/>
    </source>
</evidence>
<comment type="subcellular location">
    <subcellularLocation>
        <location evidence="1">Cell outer membrane</location>
    </subcellularLocation>
</comment>
<evidence type="ECO:0000313" key="6">
    <source>
        <dbReference type="EMBL" id="QQT52122.1"/>
    </source>
</evidence>